<evidence type="ECO:0000313" key="1">
    <source>
        <dbReference type="EMBL" id="KAJ3498253.1"/>
    </source>
</evidence>
<proteinExistence type="predicted"/>
<name>A0ACC1R5M2_9HYPO</name>
<evidence type="ECO:0000313" key="2">
    <source>
        <dbReference type="Proteomes" id="UP001148737"/>
    </source>
</evidence>
<accession>A0ACC1R5M2</accession>
<keyword evidence="2" id="KW-1185">Reference proteome</keyword>
<protein>
    <submittedName>
        <fullName evidence="1">Uncharacterized protein</fullName>
    </submittedName>
</protein>
<gene>
    <name evidence="1" type="ORF">NLG97_g1269</name>
</gene>
<reference evidence="1" key="1">
    <citation type="submission" date="2022-07" db="EMBL/GenBank/DDBJ databases">
        <title>Genome Sequence of Lecanicillium saksenae.</title>
        <authorList>
            <person name="Buettner E."/>
        </authorList>
    </citation>
    <scope>NUCLEOTIDE SEQUENCE</scope>
    <source>
        <strain evidence="1">VT-O1</strain>
    </source>
</reference>
<comment type="caution">
    <text evidence="1">The sequence shown here is derived from an EMBL/GenBank/DDBJ whole genome shotgun (WGS) entry which is preliminary data.</text>
</comment>
<dbReference type="Proteomes" id="UP001148737">
    <property type="component" value="Unassembled WGS sequence"/>
</dbReference>
<organism evidence="1 2">
    <name type="scientific">Lecanicillium saksenae</name>
    <dbReference type="NCBI Taxonomy" id="468837"/>
    <lineage>
        <taxon>Eukaryota</taxon>
        <taxon>Fungi</taxon>
        <taxon>Dikarya</taxon>
        <taxon>Ascomycota</taxon>
        <taxon>Pezizomycotina</taxon>
        <taxon>Sordariomycetes</taxon>
        <taxon>Hypocreomycetidae</taxon>
        <taxon>Hypocreales</taxon>
        <taxon>Cordycipitaceae</taxon>
        <taxon>Lecanicillium</taxon>
    </lineage>
</organism>
<dbReference type="EMBL" id="JANAKD010000061">
    <property type="protein sequence ID" value="KAJ3498253.1"/>
    <property type="molecule type" value="Genomic_DNA"/>
</dbReference>
<sequence length="177" mass="18888">MRFDISCTIALVAFALAGPGEISYDYEIEQMNKVNDAFTSLGKAIVDFRRGDSGWPAVLRQSTSVVKVIVSAAVVPTGEKPADPPTEEKQEEAFAVADKLVSTMKSAIQAVVAAKPTVDKVPFGNKAVSTMFRGAIAATKVFSGVLVDNTMPDKLERAKRLASEAMTSLEDGRAAFQ</sequence>